<proteinExistence type="predicted"/>
<dbReference type="Proteomes" id="UP001152747">
    <property type="component" value="Unassembled WGS sequence"/>
</dbReference>
<dbReference type="EMBL" id="CANHGI010000006">
    <property type="protein sequence ID" value="CAI5456692.1"/>
    <property type="molecule type" value="Genomic_DNA"/>
</dbReference>
<sequence length="112" mass="13296">MEPNEPLTMQMMCNAKMMFQIMDIYLRRIRKDMPKSNQWLLNFMTAHHVEQITQGSQKVTTKEVYEKLCTWYKHFLSQPDVFVCGDFPTLSEDNLFDSRETAIFMNEMTRGG</sequence>
<accession>A0A9P1J5I2</accession>
<organism evidence="1 2">
    <name type="scientific">Caenorhabditis angaria</name>
    <dbReference type="NCBI Taxonomy" id="860376"/>
    <lineage>
        <taxon>Eukaryota</taxon>
        <taxon>Metazoa</taxon>
        <taxon>Ecdysozoa</taxon>
        <taxon>Nematoda</taxon>
        <taxon>Chromadorea</taxon>
        <taxon>Rhabditida</taxon>
        <taxon>Rhabditina</taxon>
        <taxon>Rhabditomorpha</taxon>
        <taxon>Rhabditoidea</taxon>
        <taxon>Rhabditidae</taxon>
        <taxon>Peloderinae</taxon>
        <taxon>Caenorhabditis</taxon>
    </lineage>
</organism>
<protein>
    <submittedName>
        <fullName evidence="1">Uncharacterized protein</fullName>
    </submittedName>
</protein>
<evidence type="ECO:0000313" key="2">
    <source>
        <dbReference type="Proteomes" id="UP001152747"/>
    </source>
</evidence>
<name>A0A9P1J5I2_9PELO</name>
<evidence type="ECO:0000313" key="1">
    <source>
        <dbReference type="EMBL" id="CAI5456692.1"/>
    </source>
</evidence>
<comment type="caution">
    <text evidence="1">The sequence shown here is derived from an EMBL/GenBank/DDBJ whole genome shotgun (WGS) entry which is preliminary data.</text>
</comment>
<keyword evidence="2" id="KW-1185">Reference proteome</keyword>
<reference evidence="1" key="1">
    <citation type="submission" date="2022-11" db="EMBL/GenBank/DDBJ databases">
        <authorList>
            <person name="Kikuchi T."/>
        </authorList>
    </citation>
    <scope>NUCLEOTIDE SEQUENCE</scope>
    <source>
        <strain evidence="1">PS1010</strain>
    </source>
</reference>
<gene>
    <name evidence="1" type="ORF">CAMP_LOCUS19329</name>
</gene>
<dbReference type="AlphaFoldDB" id="A0A9P1J5I2"/>